<comment type="caution">
    <text evidence="1">The sequence shown here is derived from an EMBL/GenBank/DDBJ whole genome shotgun (WGS) entry which is preliminary data.</text>
</comment>
<dbReference type="AlphaFoldDB" id="A0A9P8Y729"/>
<proteinExistence type="predicted"/>
<reference evidence="1" key="1">
    <citation type="journal article" date="2021" name="Nat. Commun.">
        <title>Genetic determinants of endophytism in the Arabidopsis root mycobiome.</title>
        <authorList>
            <person name="Mesny F."/>
            <person name="Miyauchi S."/>
            <person name="Thiergart T."/>
            <person name="Pickel B."/>
            <person name="Atanasova L."/>
            <person name="Karlsson M."/>
            <person name="Huettel B."/>
            <person name="Barry K.W."/>
            <person name="Haridas S."/>
            <person name="Chen C."/>
            <person name="Bauer D."/>
            <person name="Andreopoulos W."/>
            <person name="Pangilinan J."/>
            <person name="LaButti K."/>
            <person name="Riley R."/>
            <person name="Lipzen A."/>
            <person name="Clum A."/>
            <person name="Drula E."/>
            <person name="Henrissat B."/>
            <person name="Kohler A."/>
            <person name="Grigoriev I.V."/>
            <person name="Martin F.M."/>
            <person name="Hacquard S."/>
        </authorList>
    </citation>
    <scope>NUCLEOTIDE SEQUENCE</scope>
    <source>
        <strain evidence="1">MPI-CAGE-CH-0230</strain>
    </source>
</reference>
<dbReference type="GeneID" id="70177386"/>
<dbReference type="RefSeq" id="XP_046014192.1">
    <property type="nucleotide sequence ID" value="XM_046147840.1"/>
</dbReference>
<dbReference type="EMBL" id="JAGTJQ010000004">
    <property type="protein sequence ID" value="KAH7033360.1"/>
    <property type="molecule type" value="Genomic_DNA"/>
</dbReference>
<keyword evidence="2" id="KW-1185">Reference proteome</keyword>
<dbReference type="Proteomes" id="UP000756346">
    <property type="component" value="Unassembled WGS sequence"/>
</dbReference>
<protein>
    <submittedName>
        <fullName evidence="1">Uncharacterized protein</fullName>
    </submittedName>
</protein>
<evidence type="ECO:0000313" key="2">
    <source>
        <dbReference type="Proteomes" id="UP000756346"/>
    </source>
</evidence>
<gene>
    <name evidence="1" type="ORF">B0I36DRAFT_108111</name>
</gene>
<name>A0A9P8Y729_9PEZI</name>
<organism evidence="1 2">
    <name type="scientific">Microdochium trichocladiopsis</name>
    <dbReference type="NCBI Taxonomy" id="1682393"/>
    <lineage>
        <taxon>Eukaryota</taxon>
        <taxon>Fungi</taxon>
        <taxon>Dikarya</taxon>
        <taxon>Ascomycota</taxon>
        <taxon>Pezizomycotina</taxon>
        <taxon>Sordariomycetes</taxon>
        <taxon>Xylariomycetidae</taxon>
        <taxon>Xylariales</taxon>
        <taxon>Microdochiaceae</taxon>
        <taxon>Microdochium</taxon>
    </lineage>
</organism>
<sequence>MNHQLKLALWRCRNISLHPLGTTRIQEQDRLRHEPFSFQRTITHTGHRDTVVLAKWQIDPAGTWSVEVKECLARSRPVSMLLFRSSAWAVHQDSIRPILLRDVATLMFPVISSLSNRSLPSLDSSAFNTIQTTHLPIYDRQSFPHPRIEPTKTRQNINRIQVQIQTGSPKRQPHLFIPSSIGSQPAISGPRHRPRPLKPPVILGPQTPNSLLHRTLPNRACLPVYSHFKCTETETQK</sequence>
<accession>A0A9P8Y729</accession>
<evidence type="ECO:0000313" key="1">
    <source>
        <dbReference type="EMBL" id="KAH7033360.1"/>
    </source>
</evidence>